<dbReference type="Proteomes" id="UP001166052">
    <property type="component" value="Unassembled WGS sequence"/>
</dbReference>
<feature type="region of interest" description="Disordered" evidence="3">
    <location>
        <begin position="660"/>
        <end position="688"/>
    </location>
</feature>
<dbReference type="Pfam" id="PF00030">
    <property type="entry name" value="Crystall"/>
    <property type="match status" value="6"/>
</dbReference>
<dbReference type="PROSITE" id="PS50915">
    <property type="entry name" value="CRYSTALLIN_BETA_GAMMA"/>
    <property type="match status" value="8"/>
</dbReference>
<feature type="compositionally biased region" description="Basic and acidic residues" evidence="3">
    <location>
        <begin position="93"/>
        <end position="108"/>
    </location>
</feature>
<dbReference type="SMART" id="SM00247">
    <property type="entry name" value="XTALbg"/>
    <property type="match status" value="6"/>
</dbReference>
<proteinExistence type="inferred from homology"/>
<dbReference type="PANTHER" id="PTHR11818:SF2">
    <property type="entry name" value="BETA_GAMMA CRYSTALLIN DOMAIN-CONTAINING PROTEIN 1"/>
    <property type="match status" value="1"/>
</dbReference>
<feature type="compositionally biased region" description="Polar residues" evidence="3">
    <location>
        <begin position="1454"/>
        <end position="1472"/>
    </location>
</feature>
<feature type="region of interest" description="Disordered" evidence="3">
    <location>
        <begin position="23"/>
        <end position="182"/>
    </location>
</feature>
<dbReference type="EMBL" id="JAAWVN010014392">
    <property type="protein sequence ID" value="MBN3291869.1"/>
    <property type="molecule type" value="Genomic_DNA"/>
</dbReference>
<dbReference type="InterPro" id="IPR011024">
    <property type="entry name" value="G_crystallin-like"/>
</dbReference>
<feature type="domain" description="Beta/gamma crystallin 'Greek key'" evidence="4">
    <location>
        <begin position="1684"/>
        <end position="1739"/>
    </location>
</feature>
<feature type="non-terminal residue" evidence="5">
    <location>
        <position position="2344"/>
    </location>
</feature>
<evidence type="ECO:0000313" key="5">
    <source>
        <dbReference type="EMBL" id="MBN3291869.1"/>
    </source>
</evidence>
<comment type="similarity">
    <text evidence="1">Belongs to the beta/gamma-crystallin family.</text>
</comment>
<feature type="domain" description="Beta/gamma crystallin 'Greek key'" evidence="4">
    <location>
        <begin position="2166"/>
        <end position="2207"/>
    </location>
</feature>
<dbReference type="Gene3D" id="2.60.20.10">
    <property type="entry name" value="Crystallins"/>
    <property type="match status" value="6"/>
</dbReference>
<feature type="domain" description="Beta/gamma crystallin 'Greek key'" evidence="4">
    <location>
        <begin position="1786"/>
        <end position="1828"/>
    </location>
</feature>
<evidence type="ECO:0000313" key="6">
    <source>
        <dbReference type="Proteomes" id="UP001166052"/>
    </source>
</evidence>
<evidence type="ECO:0000256" key="1">
    <source>
        <dbReference type="ARBA" id="ARBA00009646"/>
    </source>
</evidence>
<accession>A0ABS2YZE7</accession>
<evidence type="ECO:0000256" key="3">
    <source>
        <dbReference type="SAM" id="MobiDB-lite"/>
    </source>
</evidence>
<dbReference type="PROSITE" id="PS50231">
    <property type="entry name" value="RICIN_B_LECTIN"/>
    <property type="match status" value="1"/>
</dbReference>
<feature type="domain" description="Beta/gamma crystallin 'Greek key'" evidence="4">
    <location>
        <begin position="1893"/>
        <end position="1935"/>
    </location>
</feature>
<feature type="region of interest" description="Disordered" evidence="3">
    <location>
        <begin position="464"/>
        <end position="495"/>
    </location>
</feature>
<feature type="compositionally biased region" description="Polar residues" evidence="3">
    <location>
        <begin position="264"/>
        <end position="279"/>
    </location>
</feature>
<keyword evidence="6" id="KW-1185">Reference proteome</keyword>
<evidence type="ECO:0000256" key="2">
    <source>
        <dbReference type="ARBA" id="ARBA00022737"/>
    </source>
</evidence>
<protein>
    <submittedName>
        <fullName evidence="5">CRBG1 protein</fullName>
    </submittedName>
</protein>
<feature type="compositionally biased region" description="Polar residues" evidence="3">
    <location>
        <begin position="42"/>
        <end position="56"/>
    </location>
</feature>
<dbReference type="PANTHER" id="PTHR11818">
    <property type="entry name" value="BETA/GAMMA CRYSTALLIN"/>
    <property type="match status" value="1"/>
</dbReference>
<feature type="domain" description="Beta/gamma crystallin 'Greek key'" evidence="4">
    <location>
        <begin position="2075"/>
        <end position="2119"/>
    </location>
</feature>
<dbReference type="InterPro" id="IPR001064">
    <property type="entry name" value="Beta/gamma_crystallin"/>
</dbReference>
<dbReference type="Gene3D" id="2.80.10.50">
    <property type="match status" value="1"/>
</dbReference>
<feature type="compositionally biased region" description="Polar residues" evidence="3">
    <location>
        <begin position="170"/>
        <end position="182"/>
    </location>
</feature>
<feature type="domain" description="Beta/gamma crystallin 'Greek key'" evidence="4">
    <location>
        <begin position="1840"/>
        <end position="1892"/>
    </location>
</feature>
<sequence length="2344" mass="259404">MDSKTPIAKVPETTDFPVFEENCQEASASQSEKINSRHFQTHKQSVSDVQLQSIALKSTKDTKKSWTLSSSPESSEHDKTSELSSPQDITNDGLKKRPEPRENADCGLKETMVPTSSKETKHSVANDEIAASHVSKTATSKGQLPTTHQGVTTANESMKPNKTEDDVKTTLKSSDMQPSLQPGQITEFVSAMEGANNQSQMKSNNSEENSVVVIQGLEDPINRLPVVHKVPKEQVDGTPITPNEQTCWSSSQIATAKLSDDTKVPNTTDLSRTLTTNNELKPEASTMHSPLPSCRVDSPTEEKTELTKSGTTKKKTINKIVKVTNESPKSGPKRAVKESVNLSPTGSKLPRPIGKGITRQISNDAVEVTGEQQTTLENSEGNIHQQNSESTASADQNTTKLQTESTKALCESPTSPSKLPRPVQKNIFRQVSNEGSESVAEPLASPQKIVPDKKANISFHGTKETVAPAQRSPTSISQTDKKKSIVSKKERTKEQPAFNIKSDKSPSAVKYATGKHLEVEEKSHVILIQQGSVKDHVTDNGEKVIYTLTKTDSEAISQELPKSPTMENENTVIKSLTCIAAKTKSDNVGQPELTTIHITEVKTEMESNILQDTKSMQMIGDALPSKGQLSPQENQCERKEEKEVGKVNCEHSESYHECREKEPKNVAIKDGIRSPSNSRPHKEESDKKSINVVAFVEECDSSQKVTVLPSSATLLVEECSNVSFNGKLQTETLNGKEPQPQNTVIKDEDILNKSLQCNHAKINTENPGQSVEISGAVFNTAKTELEKKTLQGGSSRQMGSVSVPAKVHLTTQTEELETKGDRGSNNVKDLPRFCNVHVEQPLENNVIQQVVESSLPVQMSKAETYSESVKSETFIEHLHESETTKDILKRDSILESNKLSTEQPEHSSVYIMSELTSAAHEVATDLKGKVNEAELQKNAKFKEENFELEMKTHHTLKLDEFENKRSNVASTVEDVLPKSHISASLGLSNNNEKNRITESPSDIQLCAQERKNDSVVSEILSEGKSKVVAQEMSSLKQVHIESQTLIKQQEALSILEAAQIATGVDSVGNLANKICLKSDNSILEELSEGSSLHSVTDLTSDSRLGSENCNMPLNMQTVTLRLTETENSIHGTAASNVLESGKLETNTVKDVHSSNYVSSLGGTLSNDSGLFSAAPLNVEQKSSSFKNKGSFIEQQNITDLQVKVMSKQGEFNLEKIQYQTASSKTLQGSTFQKLQKPDEETNKINMHSSNKGIQSWQYSEKSENFTMKNDKLKNLHTVKDTIEQPENVNAVQNITGTKRPFPSETLRQGGNIFDSSNKPSGWLDVEHKFEAKKHTKANKLGSFETEDSDNILDKSDDFEEFLKNIKNCGSPFSIPQKQRCLRPTAPPPFALPPIKEDRFEKVFDPASFTFGLGKTEPKEPPPTTLFKMQSAEIKSKLLPKRVTAEQSLLFKSLQPSGKNSDAQDISSTTSDGISVAGSKISRLEKSSVLSSLMNPSAVPQKNSFTKNTSIQSSVSSTSEGQAACIDKVSESMQEVIQNPVFSDVPGTGDLELSRQAFSEVKLPEYMQKYVNPNTSDTNCFSQSAFQMPQYPKMSTDLGINSGVDTSKELSVFSIPGQLNTTPSFSGSSLSHFQNVGPRVQKRPGKVIIYDGPQFNGKEIMITQDIEDATSLKLSPIISVKVVRGCWLFFEKSHFQGQIIALEEEERELRDIWNVVDVEQNASAYKEEIPVVIGSVKLAVKDYNLPEINLFTEIGGLGRKTTYYDETVDTFTYGIPLNTSSISVNSGIWFIFAEPDFQGIPAVLLPGTYPNPEYWNSQHSIVRSLRPLKMGGMKVEHPTEPKAILYEKPFFEGKHLEVENDIFSFQEEDVNDDTSTTCSISNFGSVGSFKILKGIWVAYEKPGFDGPQYLLEEGEYKDWSDWACSPICIQSLRTIVSDFLAPHVKFFSEPDFGDQGLIIDIMEQVANFDLTMYGSRTQSIEVVSGVWVAFEKPNFSGQSYILEKGLYGSCEDWGATNFKISSIQPVTLENPYGLKSKFKIQVFSEPHFQGESQILENSAMVIPENLAIKSCKVLAGGFVAYDEEHFRGNQFVIEEGNYPNLTSIGFPSLDTHIQSLQILGFEFSQPSITLYSKINFNGKKLIFTSEVANLKLLGYDPHIFSLDVLGGLWVVYDQFNYKGRQILLGPHEIADWHKFSGWHKIASLRPLLQKQVYFKLRNRMTGTLMSITGGLDDINLIRIQAVEDTGLDDQVWCYKDGLLKSRIAEDCCVETTGAIVIAGCRLGLSLEIGKENHFWTISPQGIIRLKIRPELVLEVKGGHQYDKNQVILNTFDESKLNQIWDMDIL</sequence>
<name>A0ABS2YZE7_POLSE</name>
<dbReference type="SUPFAM" id="SSF50370">
    <property type="entry name" value="Ricin B-like lectins"/>
    <property type="match status" value="1"/>
</dbReference>
<organism evidence="5 6">
    <name type="scientific">Polypterus senegalus</name>
    <name type="common">Senegal bichir</name>
    <dbReference type="NCBI Taxonomy" id="55291"/>
    <lineage>
        <taxon>Eukaryota</taxon>
        <taxon>Metazoa</taxon>
        <taxon>Chordata</taxon>
        <taxon>Craniata</taxon>
        <taxon>Vertebrata</taxon>
        <taxon>Euteleostomi</taxon>
        <taxon>Actinopterygii</taxon>
        <taxon>Polypteriformes</taxon>
        <taxon>Polypteridae</taxon>
        <taxon>Polypterus</taxon>
    </lineage>
</organism>
<gene>
    <name evidence="5" type="primary">Crybg1</name>
    <name evidence="5" type="ORF">GTO92_0002097</name>
</gene>
<feature type="compositionally biased region" description="Polar residues" evidence="3">
    <location>
        <begin position="134"/>
        <end position="158"/>
    </location>
</feature>
<dbReference type="SUPFAM" id="SSF49695">
    <property type="entry name" value="gamma-Crystallin-like"/>
    <property type="match status" value="3"/>
</dbReference>
<feature type="region of interest" description="Disordered" evidence="3">
    <location>
        <begin position="1454"/>
        <end position="1473"/>
    </location>
</feature>
<feature type="compositionally biased region" description="Polar residues" evidence="3">
    <location>
        <begin position="24"/>
        <end position="33"/>
    </location>
</feature>
<dbReference type="InterPro" id="IPR035992">
    <property type="entry name" value="Ricin_B-like_lectins"/>
</dbReference>
<keyword evidence="2" id="KW-0677">Repeat</keyword>
<dbReference type="InterPro" id="IPR050252">
    <property type="entry name" value="Beta/Gamma-Crystallin"/>
</dbReference>
<feature type="domain" description="Beta/gamma crystallin 'Greek key'" evidence="4">
    <location>
        <begin position="1644"/>
        <end position="1683"/>
    </location>
</feature>
<feature type="non-terminal residue" evidence="5">
    <location>
        <position position="1"/>
    </location>
</feature>
<feature type="region of interest" description="Disordered" evidence="3">
    <location>
        <begin position="262"/>
        <end position="424"/>
    </location>
</feature>
<feature type="compositionally biased region" description="Basic and acidic residues" evidence="3">
    <location>
        <begin position="479"/>
        <end position="494"/>
    </location>
</feature>
<feature type="compositionally biased region" description="Polar residues" evidence="3">
    <location>
        <begin position="370"/>
        <end position="417"/>
    </location>
</feature>
<feature type="domain" description="Beta/gamma crystallin 'Greek key'" evidence="4">
    <location>
        <begin position="1984"/>
        <end position="2026"/>
    </location>
</feature>
<feature type="compositionally biased region" description="Basic and acidic residues" evidence="3">
    <location>
        <begin position="159"/>
        <end position="169"/>
    </location>
</feature>
<reference evidence="5" key="1">
    <citation type="journal article" date="2021" name="Cell">
        <title>Tracing the genetic footprints of vertebrate landing in non-teleost ray-finned fishes.</title>
        <authorList>
            <person name="Bi X."/>
            <person name="Wang K."/>
            <person name="Yang L."/>
            <person name="Pan H."/>
            <person name="Jiang H."/>
            <person name="Wei Q."/>
            <person name="Fang M."/>
            <person name="Yu H."/>
            <person name="Zhu C."/>
            <person name="Cai Y."/>
            <person name="He Y."/>
            <person name="Gan X."/>
            <person name="Zeng H."/>
            <person name="Yu D."/>
            <person name="Zhu Y."/>
            <person name="Jiang H."/>
            <person name="Qiu Q."/>
            <person name="Yang H."/>
            <person name="Zhang Y.E."/>
            <person name="Wang W."/>
            <person name="Zhu M."/>
            <person name="He S."/>
            <person name="Zhang G."/>
        </authorList>
    </citation>
    <scope>NUCLEOTIDE SEQUENCE</scope>
    <source>
        <strain evidence="5">Bchr_001</strain>
    </source>
</reference>
<evidence type="ECO:0000259" key="4">
    <source>
        <dbReference type="PROSITE" id="PS50915"/>
    </source>
</evidence>
<comment type="caution">
    <text evidence="5">The sequence shown here is derived from an EMBL/GenBank/DDBJ whole genome shotgun (WGS) entry which is preliminary data.</text>
</comment>